<feature type="non-terminal residue" evidence="1">
    <location>
        <position position="1"/>
    </location>
</feature>
<protein>
    <submittedName>
        <fullName evidence="1">Uncharacterized protein</fullName>
    </submittedName>
</protein>
<name>A0A814KQN5_ADIRI</name>
<dbReference type="EMBL" id="CAJNOJ010000080">
    <property type="protein sequence ID" value="CAF1055355.1"/>
    <property type="molecule type" value="Genomic_DNA"/>
</dbReference>
<reference evidence="1" key="1">
    <citation type="submission" date="2021-02" db="EMBL/GenBank/DDBJ databases">
        <authorList>
            <person name="Nowell W R."/>
        </authorList>
    </citation>
    <scope>NUCLEOTIDE SEQUENCE</scope>
</reference>
<sequence length="50" mass="5577">YPPPPLPANFLHHFAQTHPVAFATAYEKFFKRHQQEAAAAVLATSKTGDR</sequence>
<proteinExistence type="predicted"/>
<comment type="caution">
    <text evidence="1">The sequence shown here is derived from an EMBL/GenBank/DDBJ whole genome shotgun (WGS) entry which is preliminary data.</text>
</comment>
<dbReference type="Proteomes" id="UP000663852">
    <property type="component" value="Unassembled WGS sequence"/>
</dbReference>
<evidence type="ECO:0000313" key="2">
    <source>
        <dbReference type="Proteomes" id="UP000663852"/>
    </source>
</evidence>
<organism evidence="1 2">
    <name type="scientific">Adineta ricciae</name>
    <name type="common">Rotifer</name>
    <dbReference type="NCBI Taxonomy" id="249248"/>
    <lineage>
        <taxon>Eukaryota</taxon>
        <taxon>Metazoa</taxon>
        <taxon>Spiralia</taxon>
        <taxon>Gnathifera</taxon>
        <taxon>Rotifera</taxon>
        <taxon>Eurotatoria</taxon>
        <taxon>Bdelloidea</taxon>
        <taxon>Adinetida</taxon>
        <taxon>Adinetidae</taxon>
        <taxon>Adineta</taxon>
    </lineage>
</organism>
<evidence type="ECO:0000313" key="1">
    <source>
        <dbReference type="EMBL" id="CAF1055355.1"/>
    </source>
</evidence>
<dbReference type="AlphaFoldDB" id="A0A814KQN5"/>
<accession>A0A814KQN5</accession>
<gene>
    <name evidence="1" type="ORF">EDS130_LOCUS17642</name>
</gene>